<dbReference type="RefSeq" id="WP_091264828.1">
    <property type="nucleotide sequence ID" value="NZ_FNFK01000004.1"/>
</dbReference>
<dbReference type="EMBL" id="FNFK01000004">
    <property type="protein sequence ID" value="SDJ78761.1"/>
    <property type="molecule type" value="Genomic_DNA"/>
</dbReference>
<organism evidence="2 3">
    <name type="scientific">Alkalibacterium thalassium</name>
    <dbReference type="NCBI Taxonomy" id="426701"/>
    <lineage>
        <taxon>Bacteria</taxon>
        <taxon>Bacillati</taxon>
        <taxon>Bacillota</taxon>
        <taxon>Bacilli</taxon>
        <taxon>Lactobacillales</taxon>
        <taxon>Carnobacteriaceae</taxon>
        <taxon>Alkalibacterium</taxon>
    </lineage>
</organism>
<keyword evidence="1" id="KW-0472">Membrane</keyword>
<sequence>MFRQWMAAEQFYTFTLPAIAIAMIILAGVYLFILIYTDRKTRAQKIGHLVFFSLLTPAIIYGLWGHRSHNFWLDQNDYIHPGIRDRATIFGMETHEDPAIASAYRRSESLGENLTQLEMYEDEEVTRDFPYTYVGSNGSQHYFSYGEDDAYTFRLDGVVHWSEDSSYLIGREHRLVDEQFEDIGFYNEHHIIFEALHLTDDEQGVDPSRMEHYYSVTDMIGGWLFGRQFY</sequence>
<dbReference type="STRING" id="426701.SAMN04488098_100448"/>
<protein>
    <submittedName>
        <fullName evidence="2">Uncharacterized protein</fullName>
    </submittedName>
</protein>
<proteinExistence type="predicted"/>
<gene>
    <name evidence="2" type="ORF">SAMN04488098_100448</name>
</gene>
<keyword evidence="1" id="KW-1133">Transmembrane helix</keyword>
<dbReference type="OrthoDB" id="2168623at2"/>
<evidence type="ECO:0000313" key="2">
    <source>
        <dbReference type="EMBL" id="SDJ78761.1"/>
    </source>
</evidence>
<evidence type="ECO:0000256" key="1">
    <source>
        <dbReference type="SAM" id="Phobius"/>
    </source>
</evidence>
<feature type="transmembrane region" description="Helical" evidence="1">
    <location>
        <begin position="46"/>
        <end position="64"/>
    </location>
</feature>
<keyword evidence="1" id="KW-0812">Transmembrane</keyword>
<accession>A0A1G8WKR5</accession>
<feature type="transmembrane region" description="Helical" evidence="1">
    <location>
        <begin position="12"/>
        <end position="34"/>
    </location>
</feature>
<dbReference type="AlphaFoldDB" id="A0A1G8WKR5"/>
<name>A0A1G8WKR5_9LACT</name>
<reference evidence="3" key="1">
    <citation type="submission" date="2016-10" db="EMBL/GenBank/DDBJ databases">
        <authorList>
            <person name="Varghese N."/>
            <person name="Submissions S."/>
        </authorList>
    </citation>
    <scope>NUCLEOTIDE SEQUENCE [LARGE SCALE GENOMIC DNA]</scope>
    <source>
        <strain evidence="3">DSM 19181</strain>
    </source>
</reference>
<keyword evidence="3" id="KW-1185">Reference proteome</keyword>
<evidence type="ECO:0000313" key="3">
    <source>
        <dbReference type="Proteomes" id="UP000199433"/>
    </source>
</evidence>
<dbReference type="Proteomes" id="UP000199433">
    <property type="component" value="Unassembled WGS sequence"/>
</dbReference>